<dbReference type="GO" id="GO:0008168">
    <property type="term" value="F:methyltransferase activity"/>
    <property type="evidence" value="ECO:0007669"/>
    <property type="project" value="InterPro"/>
</dbReference>
<dbReference type="SUPFAM" id="SSF51735">
    <property type="entry name" value="NAD(P)-binding Rossmann-fold domains"/>
    <property type="match status" value="1"/>
</dbReference>
<dbReference type="GO" id="GO:0004325">
    <property type="term" value="F:ferrochelatase activity"/>
    <property type="evidence" value="ECO:0007669"/>
    <property type="project" value="InterPro"/>
</dbReference>
<evidence type="ECO:0000259" key="8">
    <source>
        <dbReference type="Pfam" id="PF14824"/>
    </source>
</evidence>
<dbReference type="SUPFAM" id="SSF53790">
    <property type="entry name" value="Tetrapyrrole methylase"/>
    <property type="match status" value="1"/>
</dbReference>
<evidence type="ECO:0000256" key="5">
    <source>
        <dbReference type="ARBA" id="ARBA00023244"/>
    </source>
</evidence>
<dbReference type="PANTHER" id="PTHR35330">
    <property type="entry name" value="SIROHEME BIOSYNTHESIS PROTEIN MET8"/>
    <property type="match status" value="1"/>
</dbReference>
<dbReference type="Gene3D" id="1.10.8.210">
    <property type="entry name" value="Sirohaem synthase, dimerisation domain"/>
    <property type="match status" value="1"/>
</dbReference>
<dbReference type="STRING" id="858640.A3K86_03570"/>
<evidence type="ECO:0000256" key="2">
    <source>
        <dbReference type="ARBA" id="ARBA00012400"/>
    </source>
</evidence>
<evidence type="ECO:0000256" key="6">
    <source>
        <dbReference type="ARBA" id="ARBA00047561"/>
    </source>
</evidence>
<dbReference type="InterPro" id="IPR037115">
    <property type="entry name" value="Sirohaem_synt_dimer_dom_sf"/>
</dbReference>
<dbReference type="InterPro" id="IPR035996">
    <property type="entry name" value="4pyrrol_Methylase_sf"/>
</dbReference>
<reference evidence="9 10" key="1">
    <citation type="submission" date="2016-03" db="EMBL/GenBank/DDBJ databases">
        <title>Photobacterium proteolyticum sp. nov. a protease producing bacterium isolated from ocean sediments of Laizhou Bay.</title>
        <authorList>
            <person name="Li Y."/>
        </authorList>
    </citation>
    <scope>NUCLEOTIDE SEQUENCE [LARGE SCALE GENOMIC DNA]</scope>
    <source>
        <strain evidence="9 10">R-40508</strain>
    </source>
</reference>
<dbReference type="InterPro" id="IPR028161">
    <property type="entry name" value="Met8-like"/>
</dbReference>
<evidence type="ECO:0000256" key="1">
    <source>
        <dbReference type="ARBA" id="ARBA00005010"/>
    </source>
</evidence>
<dbReference type="EC" id="1.3.1.76" evidence="2"/>
<keyword evidence="5" id="KW-0627">Porphyrin biosynthesis</keyword>
<keyword evidence="4" id="KW-0520">NAD</keyword>
<dbReference type="Gene3D" id="3.40.50.720">
    <property type="entry name" value="NAD(P)-binding Rossmann-like Domain"/>
    <property type="match status" value="1"/>
</dbReference>
<evidence type="ECO:0000259" key="7">
    <source>
        <dbReference type="Pfam" id="PF10414"/>
    </source>
</evidence>
<dbReference type="Gene3D" id="3.30.160.110">
    <property type="entry name" value="Siroheme synthase, domain 2"/>
    <property type="match status" value="1"/>
</dbReference>
<dbReference type="InterPro" id="IPR028281">
    <property type="entry name" value="Sirohaem_synthase_central"/>
</dbReference>
<keyword evidence="10" id="KW-1185">Reference proteome</keyword>
<comment type="catalytic activity">
    <reaction evidence="6">
        <text>precorrin-2 + NAD(+) = sirohydrochlorin + NADH + 2 H(+)</text>
        <dbReference type="Rhea" id="RHEA:15613"/>
        <dbReference type="ChEBI" id="CHEBI:15378"/>
        <dbReference type="ChEBI" id="CHEBI:57540"/>
        <dbReference type="ChEBI" id="CHEBI:57945"/>
        <dbReference type="ChEBI" id="CHEBI:58351"/>
        <dbReference type="ChEBI" id="CHEBI:58827"/>
        <dbReference type="EC" id="1.3.1.76"/>
    </reaction>
</comment>
<dbReference type="InterPro" id="IPR006367">
    <property type="entry name" value="Sirohaem_synthase_N"/>
</dbReference>
<protein>
    <recommendedName>
        <fullName evidence="2">precorrin-2 dehydrogenase</fullName>
        <ecNumber evidence="2">1.3.1.76</ecNumber>
    </recommendedName>
</protein>
<sequence>MDFFPAFLRLTDRQVLVVGGGDVACRKVDLLLRANANVTVLSPELHPFLANYVDKGRLIYLCKHYEDIDLAGFDQVWATTDQRDLNHQVYRDATARGLWVNVVDDPNFCHFITPSMVDRSPIQVAISSGGASPVLVRYLRERFETMLPQNLAMLADYAGKQRERIKEHFKTVDERRKFWERFFRLPEVEHAKQVNELESAFGRLLLSPEETHQAVTIVNIGRDPELLTLKALRLMQQAEYVLYSHDCPEIFVDLCRRDAERELLQQADLIEKAAVLAEQDIRVCVLTSAHLSNEEMKALLPFSHEPIFVSASDATT</sequence>
<keyword evidence="3" id="KW-0560">Oxidoreductase</keyword>
<dbReference type="PANTHER" id="PTHR35330:SF1">
    <property type="entry name" value="SIROHEME BIOSYNTHESIS PROTEIN MET8"/>
    <property type="match status" value="1"/>
</dbReference>
<dbReference type="Gene3D" id="3.40.1010.10">
    <property type="entry name" value="Cobalt-precorrin-4 Transmethylase, Domain 1"/>
    <property type="match status" value="1"/>
</dbReference>
<dbReference type="InterPro" id="IPR036291">
    <property type="entry name" value="NAD(P)-bd_dom_sf"/>
</dbReference>
<feature type="domain" description="Siroheme synthase central" evidence="8">
    <location>
        <begin position="119"/>
        <end position="144"/>
    </location>
</feature>
<dbReference type="NCBIfam" id="TIGR01470">
    <property type="entry name" value="cysG_Nterm"/>
    <property type="match status" value="1"/>
</dbReference>
<dbReference type="EMBL" id="LVHF01000012">
    <property type="protein sequence ID" value="OAN18011.1"/>
    <property type="molecule type" value="Genomic_DNA"/>
</dbReference>
<comment type="pathway">
    <text evidence="1">Porphyrin-containing compound metabolism; siroheme biosynthesis; sirohydrochlorin from precorrin-2: step 1/1.</text>
</comment>
<comment type="caution">
    <text evidence="9">The sequence shown here is derived from an EMBL/GenBank/DDBJ whole genome shotgun (WGS) entry which is preliminary data.</text>
</comment>
<dbReference type="Proteomes" id="UP000078503">
    <property type="component" value="Unassembled WGS sequence"/>
</dbReference>
<dbReference type="UniPathway" id="UPA00262">
    <property type="reaction ID" value="UER00222"/>
</dbReference>
<evidence type="ECO:0000313" key="10">
    <source>
        <dbReference type="Proteomes" id="UP000078503"/>
    </source>
</evidence>
<dbReference type="InterPro" id="IPR014777">
    <property type="entry name" value="4pyrrole_Mease_sub1"/>
</dbReference>
<organism evidence="9 10">
    <name type="scientific">Photobacterium jeanii</name>
    <dbReference type="NCBI Taxonomy" id="858640"/>
    <lineage>
        <taxon>Bacteria</taxon>
        <taxon>Pseudomonadati</taxon>
        <taxon>Pseudomonadota</taxon>
        <taxon>Gammaproteobacteria</taxon>
        <taxon>Vibrionales</taxon>
        <taxon>Vibrionaceae</taxon>
        <taxon>Photobacterium</taxon>
    </lineage>
</organism>
<evidence type="ECO:0000313" key="9">
    <source>
        <dbReference type="EMBL" id="OAN18011.1"/>
    </source>
</evidence>
<accession>A0A178KL84</accession>
<evidence type="ECO:0000256" key="3">
    <source>
        <dbReference type="ARBA" id="ARBA00023002"/>
    </source>
</evidence>
<name>A0A178KL84_9GAMM</name>
<dbReference type="AlphaFoldDB" id="A0A178KL84"/>
<gene>
    <name evidence="9" type="ORF">A3K86_03570</name>
</gene>
<dbReference type="GO" id="GO:0043115">
    <property type="term" value="F:precorrin-2 dehydrogenase activity"/>
    <property type="evidence" value="ECO:0007669"/>
    <property type="project" value="UniProtKB-EC"/>
</dbReference>
<dbReference type="OrthoDB" id="9815856at2"/>
<dbReference type="Pfam" id="PF10414">
    <property type="entry name" value="CysG_dimeriser"/>
    <property type="match status" value="1"/>
</dbReference>
<proteinExistence type="predicted"/>
<dbReference type="SUPFAM" id="SSF75615">
    <property type="entry name" value="Siroheme synthase middle domains-like"/>
    <property type="match status" value="1"/>
</dbReference>
<dbReference type="RefSeq" id="WP_068327789.1">
    <property type="nucleotide sequence ID" value="NZ_LVHF01000012.1"/>
</dbReference>
<dbReference type="GO" id="GO:0019354">
    <property type="term" value="P:siroheme biosynthetic process"/>
    <property type="evidence" value="ECO:0007669"/>
    <property type="project" value="UniProtKB-UniPathway"/>
</dbReference>
<evidence type="ECO:0000256" key="4">
    <source>
        <dbReference type="ARBA" id="ARBA00023027"/>
    </source>
</evidence>
<dbReference type="InterPro" id="IPR019478">
    <property type="entry name" value="Sirohaem_synthase_dimer_dom"/>
</dbReference>
<dbReference type="Pfam" id="PF13241">
    <property type="entry name" value="NAD_binding_7"/>
    <property type="match status" value="1"/>
</dbReference>
<feature type="domain" description="Sirohaem synthase dimerisation" evidence="7">
    <location>
        <begin position="151"/>
        <end position="205"/>
    </location>
</feature>
<dbReference type="Pfam" id="PF14824">
    <property type="entry name" value="Sirohm_synth_M"/>
    <property type="match status" value="1"/>
</dbReference>